<protein>
    <submittedName>
        <fullName evidence="1">Uncharacterized protein</fullName>
    </submittedName>
</protein>
<dbReference type="Proteomes" id="UP000479710">
    <property type="component" value="Unassembled WGS sequence"/>
</dbReference>
<reference evidence="1 2" key="1">
    <citation type="submission" date="2019-11" db="EMBL/GenBank/DDBJ databases">
        <title>Whole genome sequence of Oryza granulata.</title>
        <authorList>
            <person name="Li W."/>
        </authorList>
    </citation>
    <scope>NUCLEOTIDE SEQUENCE [LARGE SCALE GENOMIC DNA]</scope>
    <source>
        <strain evidence="2">cv. Menghai</strain>
        <tissue evidence="1">Leaf</tissue>
    </source>
</reference>
<comment type="caution">
    <text evidence="1">The sequence shown here is derived from an EMBL/GenBank/DDBJ whole genome shotgun (WGS) entry which is preliminary data.</text>
</comment>
<organism evidence="1 2">
    <name type="scientific">Oryza meyeriana var. granulata</name>
    <dbReference type="NCBI Taxonomy" id="110450"/>
    <lineage>
        <taxon>Eukaryota</taxon>
        <taxon>Viridiplantae</taxon>
        <taxon>Streptophyta</taxon>
        <taxon>Embryophyta</taxon>
        <taxon>Tracheophyta</taxon>
        <taxon>Spermatophyta</taxon>
        <taxon>Magnoliopsida</taxon>
        <taxon>Liliopsida</taxon>
        <taxon>Poales</taxon>
        <taxon>Poaceae</taxon>
        <taxon>BOP clade</taxon>
        <taxon>Oryzoideae</taxon>
        <taxon>Oryzeae</taxon>
        <taxon>Oryzinae</taxon>
        <taxon>Oryza</taxon>
        <taxon>Oryza meyeriana</taxon>
    </lineage>
</organism>
<proteinExistence type="predicted"/>
<dbReference type="EMBL" id="SPHZ02000011">
    <property type="protein sequence ID" value="KAF0890507.1"/>
    <property type="molecule type" value="Genomic_DNA"/>
</dbReference>
<evidence type="ECO:0000313" key="2">
    <source>
        <dbReference type="Proteomes" id="UP000479710"/>
    </source>
</evidence>
<accession>A0A6G1BRZ8</accession>
<gene>
    <name evidence="1" type="ORF">E2562_002864</name>
</gene>
<keyword evidence="2" id="KW-1185">Reference proteome</keyword>
<dbReference type="AlphaFoldDB" id="A0A6G1BRZ8"/>
<name>A0A6G1BRZ8_9ORYZ</name>
<evidence type="ECO:0000313" key="1">
    <source>
        <dbReference type="EMBL" id="KAF0890507.1"/>
    </source>
</evidence>
<sequence length="92" mass="9760">MGNCGGDGRATLKNSNFRFGENVVEASSQIAGPRRIPGPSLHPSVRLSDVDGCDASGVWAQPSLSFPMGRAHFNLWTVHGVALAHGSWRQAC</sequence>